<dbReference type="Pfam" id="PF09979">
    <property type="entry name" value="DUF2213"/>
    <property type="match status" value="1"/>
</dbReference>
<dbReference type="InterPro" id="IPR016913">
    <property type="entry name" value="UCP029215"/>
</dbReference>
<dbReference type="EMBL" id="QETA01000001">
    <property type="protein sequence ID" value="PWF25051.1"/>
    <property type="molecule type" value="Genomic_DNA"/>
</dbReference>
<evidence type="ECO:0000256" key="2">
    <source>
        <dbReference type="SAM" id="MobiDB-lite"/>
    </source>
</evidence>
<dbReference type="Proteomes" id="UP000245212">
    <property type="component" value="Unassembled WGS sequence"/>
</dbReference>
<keyword evidence="1" id="KW-0175">Coiled coil</keyword>
<feature type="region of interest" description="Disordered" evidence="2">
    <location>
        <begin position="413"/>
        <end position="433"/>
    </location>
</feature>
<proteinExistence type="predicted"/>
<evidence type="ECO:0000256" key="1">
    <source>
        <dbReference type="SAM" id="Coils"/>
    </source>
</evidence>
<protein>
    <recommendedName>
        <fullName evidence="5">DUF2213 domain-containing protein</fullName>
    </recommendedName>
</protein>
<accession>A0A2V1K1S5</accession>
<organism evidence="3 4">
    <name type="scientific">Corticimicrobacter populi</name>
    <dbReference type="NCBI Taxonomy" id="2175229"/>
    <lineage>
        <taxon>Bacteria</taxon>
        <taxon>Pseudomonadati</taxon>
        <taxon>Pseudomonadota</taxon>
        <taxon>Betaproteobacteria</taxon>
        <taxon>Burkholderiales</taxon>
        <taxon>Alcaligenaceae</taxon>
        <taxon>Corticimicrobacter</taxon>
    </lineage>
</organism>
<evidence type="ECO:0000313" key="4">
    <source>
        <dbReference type="Proteomes" id="UP000245212"/>
    </source>
</evidence>
<feature type="compositionally biased region" description="Low complexity" evidence="2">
    <location>
        <begin position="228"/>
        <end position="240"/>
    </location>
</feature>
<sequence length="433" mass="46819">MSQRQTDVNGFLLVRNNPITKVGVFPYLGSEIGAPEPDKVYQVYRPQEELERPETIKSANLVPWINEHEFLGAEGTPAEKKGVQGTTGESAYFDYPYLRNNIRLYSESMQGLIDRGKVELSPSYRCRYEFASGEFEGQRYDAVQRDILFNHLASVDEGRTGPDLKVQDALTITYDSAEFINMEFTEEQLAQLRALIEQVLAEKKPAGSDNDTPKTGDEVDPDKKPSTDADPAAATAAAATPEEKEAAAKTVESAEGAAEMVELAQEAVAEAKEALEEVQEAAKEVEAAPTADGIKRLKDAMDGLKAARAKATKAADAVALAQSVSDLARQVAKGQDTGAIIKQMAEQVSARDALAKRVTPFIGAFDSAQMLSASDVAKYAVGKLGIKAHDGAEMDVLEGYLQAARPDSETIVNADQKPARAEDAAAKLWSEKK</sequence>
<feature type="compositionally biased region" description="Basic and acidic residues" evidence="2">
    <location>
        <begin position="417"/>
        <end position="433"/>
    </location>
</feature>
<keyword evidence="4" id="KW-1185">Reference proteome</keyword>
<dbReference type="RefSeq" id="WP_109060455.1">
    <property type="nucleotide sequence ID" value="NZ_QETA01000001.1"/>
</dbReference>
<name>A0A2V1K1S5_9BURK</name>
<comment type="caution">
    <text evidence="3">The sequence shown here is derived from an EMBL/GenBank/DDBJ whole genome shotgun (WGS) entry which is preliminary data.</text>
</comment>
<evidence type="ECO:0008006" key="5">
    <source>
        <dbReference type="Google" id="ProtNLM"/>
    </source>
</evidence>
<reference evidence="4" key="1">
    <citation type="submission" date="2018-05" db="EMBL/GenBank/DDBJ databases">
        <authorList>
            <person name="Li Y."/>
        </authorList>
    </citation>
    <scope>NUCLEOTIDE SEQUENCE [LARGE SCALE GENOMIC DNA]</scope>
    <source>
        <strain evidence="4">3d-2-2</strain>
    </source>
</reference>
<evidence type="ECO:0000313" key="3">
    <source>
        <dbReference type="EMBL" id="PWF25051.1"/>
    </source>
</evidence>
<gene>
    <name evidence="3" type="ORF">DD235_02460</name>
</gene>
<feature type="region of interest" description="Disordered" evidence="2">
    <location>
        <begin position="203"/>
        <end position="246"/>
    </location>
</feature>
<feature type="coiled-coil region" evidence="1">
    <location>
        <begin position="254"/>
        <end position="314"/>
    </location>
</feature>
<dbReference type="AlphaFoldDB" id="A0A2V1K1S5"/>
<feature type="compositionally biased region" description="Basic and acidic residues" evidence="2">
    <location>
        <begin position="203"/>
        <end position="227"/>
    </location>
</feature>